<organism evidence="1 2">
    <name type="scientific">Komarekiella delphini-convector SJRDD-AB1</name>
    <dbReference type="NCBI Taxonomy" id="2593771"/>
    <lineage>
        <taxon>Bacteria</taxon>
        <taxon>Bacillati</taxon>
        <taxon>Cyanobacteriota</taxon>
        <taxon>Cyanophyceae</taxon>
        <taxon>Nostocales</taxon>
        <taxon>Nostocaceae</taxon>
        <taxon>Komarekiella</taxon>
        <taxon>Komarekiella delphini-convector</taxon>
    </lineage>
</organism>
<reference evidence="1" key="1">
    <citation type="submission" date="2019-07" db="EMBL/GenBank/DDBJ databases">
        <title>Toxilogical consequences of a new and cryptic species of cyanobacteria (Komarekiella delphini-convector) recovered from the epidermis of a bottlenose dolphin and 1500 ft. in the air.</title>
        <authorList>
            <person name="Brown A.O."/>
            <person name="Dvorak P."/>
            <person name="Villanueva C.D."/>
            <person name="Foss A.J."/>
            <person name="Garvey A.D."/>
            <person name="Gibson Q.A."/>
            <person name="Johansen J.R."/>
            <person name="Casamatta D.A."/>
        </authorList>
    </citation>
    <scope>NUCLEOTIDE SEQUENCE</scope>
    <source>
        <strain evidence="1">SJRDD-AB1</strain>
    </source>
</reference>
<evidence type="ECO:0000313" key="2">
    <source>
        <dbReference type="Proteomes" id="UP001165986"/>
    </source>
</evidence>
<comment type="caution">
    <text evidence="1">The sequence shown here is derived from an EMBL/GenBank/DDBJ whole genome shotgun (WGS) entry which is preliminary data.</text>
</comment>
<protein>
    <submittedName>
        <fullName evidence="1">Uncharacterized protein</fullName>
    </submittedName>
</protein>
<keyword evidence="2" id="KW-1185">Reference proteome</keyword>
<evidence type="ECO:0000313" key="1">
    <source>
        <dbReference type="EMBL" id="MBD6617465.1"/>
    </source>
</evidence>
<dbReference type="EMBL" id="VJXY01000017">
    <property type="protein sequence ID" value="MBD6617465.1"/>
    <property type="molecule type" value="Genomic_DNA"/>
</dbReference>
<accession>A0AA40SYK7</accession>
<dbReference type="AlphaFoldDB" id="A0AA40SYK7"/>
<proteinExistence type="predicted"/>
<sequence length="59" mass="6750">MTDKIKVCSVPVLLNSEQPHDVFSVVLVIRSRWENGKTLRVRFLDGDPVVQSKVEYIAH</sequence>
<gene>
    <name evidence="1" type="ORF">FNW02_16940</name>
</gene>
<name>A0AA40SYK7_9NOST</name>
<dbReference type="Proteomes" id="UP001165986">
    <property type="component" value="Unassembled WGS sequence"/>
</dbReference>
<dbReference type="RefSeq" id="WP_191758682.1">
    <property type="nucleotide sequence ID" value="NZ_VJXY01000017.1"/>
</dbReference>